<keyword evidence="1" id="KW-0472">Membrane</keyword>
<dbReference type="Proteomes" id="UP001165302">
    <property type="component" value="Unassembled WGS sequence"/>
</dbReference>
<evidence type="ECO:0008006" key="4">
    <source>
        <dbReference type="Google" id="ProtNLM"/>
    </source>
</evidence>
<evidence type="ECO:0000313" key="3">
    <source>
        <dbReference type="Proteomes" id="UP001165302"/>
    </source>
</evidence>
<evidence type="ECO:0000256" key="1">
    <source>
        <dbReference type="SAM" id="Phobius"/>
    </source>
</evidence>
<evidence type="ECO:0000313" key="2">
    <source>
        <dbReference type="EMBL" id="MCA5005794.1"/>
    </source>
</evidence>
<name>A0ABS7Z6J6_9SPHI</name>
<comment type="caution">
    <text evidence="2">The sequence shown here is derived from an EMBL/GenBank/DDBJ whole genome shotgun (WGS) entry which is preliminary data.</text>
</comment>
<accession>A0ABS7Z6J6</accession>
<keyword evidence="1" id="KW-0812">Transmembrane</keyword>
<dbReference type="Gene3D" id="1.25.10.10">
    <property type="entry name" value="Leucine-rich Repeat Variant"/>
    <property type="match status" value="1"/>
</dbReference>
<keyword evidence="3" id="KW-1185">Reference proteome</keyword>
<keyword evidence="1" id="KW-1133">Transmembrane helix</keyword>
<proteinExistence type="predicted"/>
<dbReference type="InterPro" id="IPR011989">
    <property type="entry name" value="ARM-like"/>
</dbReference>
<dbReference type="SUPFAM" id="SSF48371">
    <property type="entry name" value="ARM repeat"/>
    <property type="match status" value="1"/>
</dbReference>
<protein>
    <recommendedName>
        <fullName evidence="4">HEAT repeat domain-containing protein</fullName>
    </recommendedName>
</protein>
<sequence>MNLLFGSINELTLVFLTLLIIVFILILLVMGYGYRNYQLLSSRRKWTTLIETKILLAILNGSHHIQDDVELKDLLPNKNFRDTFLSVLIESEKKFSGDAYRVLIEIFHTLNLKDFAWAYLNHKDSFKKVQGIEALTTMRVEDALGDIQLLLNNPNPFVVAEAQYAMVRFKDFKGLEFLNLLHTPISEWQQLRLLNSISEVPATSYSFISSLLSHSNISVISFVLSLIRKFRIVAFHDEVATLLEHPNSIVRILAVRTLHDIETERTFPLFTQIYGQQILNVKKAILHAIRKSKNKNSIDFLKIELIEGKPSLQIIAAETLIEFKEKKYLQDLMNEEVSNEHIHSIIKHALAVRI</sequence>
<reference evidence="2" key="1">
    <citation type="submission" date="2020-10" db="EMBL/GenBank/DDBJ databases">
        <authorList>
            <person name="Lu T."/>
            <person name="Wang Q."/>
            <person name="Han X."/>
        </authorList>
    </citation>
    <scope>NUCLEOTIDE SEQUENCE</scope>
    <source>
        <strain evidence="2">WQ 366</strain>
    </source>
</reference>
<dbReference type="RefSeq" id="WP_225553883.1">
    <property type="nucleotide sequence ID" value="NZ_JADEYP010000021.1"/>
</dbReference>
<gene>
    <name evidence="2" type="ORF">IPZ78_11590</name>
</gene>
<feature type="transmembrane region" description="Helical" evidence="1">
    <location>
        <begin position="12"/>
        <end position="34"/>
    </location>
</feature>
<dbReference type="InterPro" id="IPR016024">
    <property type="entry name" value="ARM-type_fold"/>
</dbReference>
<organism evidence="2 3">
    <name type="scientific">Sphingobacterium bovistauri</name>
    <dbReference type="NCBI Taxonomy" id="2781959"/>
    <lineage>
        <taxon>Bacteria</taxon>
        <taxon>Pseudomonadati</taxon>
        <taxon>Bacteroidota</taxon>
        <taxon>Sphingobacteriia</taxon>
        <taxon>Sphingobacteriales</taxon>
        <taxon>Sphingobacteriaceae</taxon>
        <taxon>Sphingobacterium</taxon>
    </lineage>
</organism>
<dbReference type="EMBL" id="JADEYP010000021">
    <property type="protein sequence ID" value="MCA5005794.1"/>
    <property type="molecule type" value="Genomic_DNA"/>
</dbReference>